<dbReference type="AlphaFoldDB" id="D3AA41"/>
<evidence type="ECO:0000313" key="2">
    <source>
        <dbReference type="Proteomes" id="UP000004968"/>
    </source>
</evidence>
<accession>D3AA41</accession>
<dbReference type="HOGENOM" id="CLU_3080663_0_0_9"/>
<reference evidence="1 2" key="1">
    <citation type="submission" date="2010-01" db="EMBL/GenBank/DDBJ databases">
        <authorList>
            <person name="Weinstock G."/>
            <person name="Sodergren E."/>
            <person name="Clifton S."/>
            <person name="Fulton L."/>
            <person name="Fulton B."/>
            <person name="Courtney L."/>
            <person name="Fronick C."/>
            <person name="Harrison M."/>
            <person name="Strong C."/>
            <person name="Farmer C."/>
            <person name="Delahaunty K."/>
            <person name="Markovic C."/>
            <person name="Hall O."/>
            <person name="Minx P."/>
            <person name="Tomlinson C."/>
            <person name="Mitreva M."/>
            <person name="Nelson J."/>
            <person name="Hou S."/>
            <person name="Wollam A."/>
            <person name="Pepin K.H."/>
            <person name="Johnson M."/>
            <person name="Bhonagiri V."/>
            <person name="Nash W.E."/>
            <person name="Warren W."/>
            <person name="Chinwalla A."/>
            <person name="Mardis E.R."/>
            <person name="Wilson R.K."/>
        </authorList>
    </citation>
    <scope>NUCLEOTIDE SEQUENCE [LARGE SCALE GENOMIC DNA]</scope>
    <source>
        <strain evidence="1 2">DSM 13479</strain>
    </source>
</reference>
<sequence>MRVTPKSRRAPAPVLSGISAVYWLRWIKRCMDIILKGIAGGLLGSDGADSGN</sequence>
<dbReference type="Proteomes" id="UP000004968">
    <property type="component" value="Unassembled WGS sequence"/>
</dbReference>
<name>D3AA41_9FIRM</name>
<protein>
    <submittedName>
        <fullName evidence="1">Uncharacterized protein</fullName>
    </submittedName>
</protein>
<evidence type="ECO:0000313" key="1">
    <source>
        <dbReference type="EMBL" id="EFD01298.1"/>
    </source>
</evidence>
<gene>
    <name evidence="1" type="ORF">CLOSTHATH_00462</name>
</gene>
<organism evidence="1 2">
    <name type="scientific">Hungatella hathewayi DSM 13479</name>
    <dbReference type="NCBI Taxonomy" id="566550"/>
    <lineage>
        <taxon>Bacteria</taxon>
        <taxon>Bacillati</taxon>
        <taxon>Bacillota</taxon>
        <taxon>Clostridia</taxon>
        <taxon>Lachnospirales</taxon>
        <taxon>Lachnospiraceae</taxon>
        <taxon>Hungatella</taxon>
    </lineage>
</organism>
<comment type="caution">
    <text evidence="1">The sequence shown here is derived from an EMBL/GenBank/DDBJ whole genome shotgun (WGS) entry which is preliminary data.</text>
</comment>
<dbReference type="EMBL" id="ACIO01000030">
    <property type="protein sequence ID" value="EFD01298.1"/>
    <property type="molecule type" value="Genomic_DNA"/>
</dbReference>
<proteinExistence type="predicted"/>